<dbReference type="RefSeq" id="WP_273631747.1">
    <property type="nucleotide sequence ID" value="NZ_CP117167.1"/>
</dbReference>
<proteinExistence type="predicted"/>
<sequence>MSTIRYQIPAILERGDVKTWTNGSYGVEPRVAGYANIPARPKTS</sequence>
<dbReference type="EMBL" id="CP117167">
    <property type="protein sequence ID" value="WCT13456.1"/>
    <property type="molecule type" value="Genomic_DNA"/>
</dbReference>
<dbReference type="Proteomes" id="UP001216139">
    <property type="component" value="Chromosome"/>
</dbReference>
<keyword evidence="2" id="KW-1185">Reference proteome</keyword>
<evidence type="ECO:0000313" key="1">
    <source>
        <dbReference type="EMBL" id="WCT13456.1"/>
    </source>
</evidence>
<gene>
    <name evidence="1" type="ORF">PQO05_05850</name>
</gene>
<protein>
    <submittedName>
        <fullName evidence="1">Uncharacterized protein</fullName>
    </submittedName>
</protein>
<reference evidence="1 2" key="1">
    <citation type="submission" date="2023-02" db="EMBL/GenBank/DDBJ databases">
        <title>Genome sequence of Mucilaginibacter jinjuensis strain KACC 16571.</title>
        <authorList>
            <person name="Kim S."/>
            <person name="Heo J."/>
            <person name="Kwon S.-W."/>
        </authorList>
    </citation>
    <scope>NUCLEOTIDE SEQUENCE [LARGE SCALE GENOMIC DNA]</scope>
    <source>
        <strain evidence="1 2">KACC 16571</strain>
    </source>
</reference>
<evidence type="ECO:0000313" key="2">
    <source>
        <dbReference type="Proteomes" id="UP001216139"/>
    </source>
</evidence>
<name>A0ABY7TAJ3_9SPHI</name>
<organism evidence="1 2">
    <name type="scientific">Mucilaginibacter jinjuensis</name>
    <dbReference type="NCBI Taxonomy" id="1176721"/>
    <lineage>
        <taxon>Bacteria</taxon>
        <taxon>Pseudomonadati</taxon>
        <taxon>Bacteroidota</taxon>
        <taxon>Sphingobacteriia</taxon>
        <taxon>Sphingobacteriales</taxon>
        <taxon>Sphingobacteriaceae</taxon>
        <taxon>Mucilaginibacter</taxon>
    </lineage>
</organism>
<accession>A0ABY7TAJ3</accession>